<organism evidence="1 2">
    <name type="scientific">Dendrolimus kikuchii</name>
    <dbReference type="NCBI Taxonomy" id="765133"/>
    <lineage>
        <taxon>Eukaryota</taxon>
        <taxon>Metazoa</taxon>
        <taxon>Ecdysozoa</taxon>
        <taxon>Arthropoda</taxon>
        <taxon>Hexapoda</taxon>
        <taxon>Insecta</taxon>
        <taxon>Pterygota</taxon>
        <taxon>Neoptera</taxon>
        <taxon>Endopterygota</taxon>
        <taxon>Lepidoptera</taxon>
        <taxon>Glossata</taxon>
        <taxon>Ditrysia</taxon>
        <taxon>Bombycoidea</taxon>
        <taxon>Lasiocampidae</taxon>
        <taxon>Dendrolimus</taxon>
    </lineage>
</organism>
<dbReference type="EMBL" id="CM034413">
    <property type="protein sequence ID" value="KAJ0170561.1"/>
    <property type="molecule type" value="Genomic_DNA"/>
</dbReference>
<name>A0ACC1CG61_9NEOP</name>
<gene>
    <name evidence="1" type="ORF">K1T71_013932</name>
</gene>
<protein>
    <submittedName>
        <fullName evidence="1">Uncharacterized protein</fullName>
    </submittedName>
</protein>
<reference evidence="1 2" key="1">
    <citation type="journal article" date="2021" name="Front. Genet.">
        <title>Chromosome-Level Genome Assembly Reveals Significant Gene Expansion in the Toll and IMD Signaling Pathways of Dendrolimus kikuchii.</title>
        <authorList>
            <person name="Zhou J."/>
            <person name="Wu P."/>
            <person name="Xiong Z."/>
            <person name="Liu N."/>
            <person name="Zhao N."/>
            <person name="Ji M."/>
            <person name="Qiu Y."/>
            <person name="Yang B."/>
        </authorList>
    </citation>
    <scope>NUCLEOTIDE SEQUENCE [LARGE SCALE GENOMIC DNA]</scope>
    <source>
        <strain evidence="1">Ann1</strain>
    </source>
</reference>
<accession>A0ACC1CG61</accession>
<proteinExistence type="predicted"/>
<dbReference type="Proteomes" id="UP000824533">
    <property type="component" value="Linkage Group LG27"/>
</dbReference>
<evidence type="ECO:0000313" key="1">
    <source>
        <dbReference type="EMBL" id="KAJ0170561.1"/>
    </source>
</evidence>
<sequence>MEEDSKEHNFSIQGIKKIKSGTSFSNTLPTYVVAYSLHGMYDDFLTAQQMICSRRSPDDSVNSICPSISSKSNDGIVDKREYIIDIPQNETDIKVGGNNGQPIQENANDSNDEILIDKSIHELDNQSRDMNEFCQMDYYFEGNKFFNTGEKGNKIIGMLSRKKQKKYNHIKNIKKNNFKYKIPEKNKAKCLGKFYHKVSNQIKPMPKDIYLDFISQIISETQVVKKVSAKENLLESISDGSNFNEKDTASLGSPSTVKKTYSCTSDNTLVLKISSSREDDFFSIKNTNSVIEVASEKITPFKTDVINVAVAVSCNQNTNQFQKVEKNLNETLLLKENLTSTESLIKTIGNLTSEPPSNEESDILVKEDIGGSLNDKGSSNKTLTGDNSSSLQFTDDDTFILAKTSSDFNREDNSDCTLTTDSENLIHSLNLRANGNDFNNNSEPYYKINVRDTILDIGMFPEIAPSTSSGFKYNRDTQIINDYTGYSLNLNSKGDVMPAENLNELSKNVLKKQFGKVDEASPHKHINLPNTDILKTMLKEHEKAQNKTCSRESQNNCPINVPEMWDRLLLVLDLTVQKLEETLADKIVKELKKYLIFTNETHPIPKTHFLESKQPKPEDNELTTNEHTTDITMKRTEEPTQCELVSSMVIDKFMTRLSGEGPQVSIPESVQKLLKPKALKDYFEVLKAPAKHPIRVIADKGDTITVSTTTIDEENTEQVKFRRLKLLFAVPYHFLRENIFVLTGVPTFFVALICMYGLIFLIAKVL</sequence>
<comment type="caution">
    <text evidence="1">The sequence shown here is derived from an EMBL/GenBank/DDBJ whole genome shotgun (WGS) entry which is preliminary data.</text>
</comment>
<keyword evidence="2" id="KW-1185">Reference proteome</keyword>
<evidence type="ECO:0000313" key="2">
    <source>
        <dbReference type="Proteomes" id="UP000824533"/>
    </source>
</evidence>